<dbReference type="PROSITE" id="PS51050">
    <property type="entry name" value="ZF_CW"/>
    <property type="match status" value="1"/>
</dbReference>
<evidence type="ECO:0000313" key="9">
    <source>
        <dbReference type="Proteomes" id="UP000593564"/>
    </source>
</evidence>
<evidence type="ECO:0000256" key="2">
    <source>
        <dbReference type="ARBA" id="ARBA00022771"/>
    </source>
</evidence>
<evidence type="ECO:0008006" key="10">
    <source>
        <dbReference type="Google" id="ProtNLM"/>
    </source>
</evidence>
<dbReference type="PROSITE" id="PS50016">
    <property type="entry name" value="ZF_PHD_2"/>
    <property type="match status" value="1"/>
</dbReference>
<feature type="domain" description="PHD-type" evidence="6">
    <location>
        <begin position="548"/>
        <end position="598"/>
    </location>
</feature>
<dbReference type="Pfam" id="PF00628">
    <property type="entry name" value="PHD"/>
    <property type="match status" value="1"/>
</dbReference>
<evidence type="ECO:0000259" key="6">
    <source>
        <dbReference type="PROSITE" id="PS50016"/>
    </source>
</evidence>
<dbReference type="PANTHER" id="PTHR33240:SF8">
    <property type="entry name" value="OS03G0439900 PROTEIN"/>
    <property type="match status" value="1"/>
</dbReference>
<evidence type="ECO:0000256" key="1">
    <source>
        <dbReference type="ARBA" id="ARBA00022723"/>
    </source>
</evidence>
<organism evidence="8 9">
    <name type="scientific">Camellia sinensis</name>
    <name type="common">Tea plant</name>
    <name type="synonym">Thea sinensis</name>
    <dbReference type="NCBI Taxonomy" id="4442"/>
    <lineage>
        <taxon>Eukaryota</taxon>
        <taxon>Viridiplantae</taxon>
        <taxon>Streptophyta</taxon>
        <taxon>Embryophyta</taxon>
        <taxon>Tracheophyta</taxon>
        <taxon>Spermatophyta</taxon>
        <taxon>Magnoliopsida</taxon>
        <taxon>eudicotyledons</taxon>
        <taxon>Gunneridae</taxon>
        <taxon>Pentapetalae</taxon>
        <taxon>asterids</taxon>
        <taxon>Ericales</taxon>
        <taxon>Theaceae</taxon>
        <taxon>Camellia</taxon>
    </lineage>
</organism>
<protein>
    <recommendedName>
        <fullName evidence="10">PHD-type domain-containing protein</fullName>
    </recommendedName>
</protein>
<keyword evidence="9" id="KW-1185">Reference proteome</keyword>
<dbReference type="InterPro" id="IPR001965">
    <property type="entry name" value="Znf_PHD"/>
</dbReference>
<dbReference type="InterPro" id="IPR011124">
    <property type="entry name" value="Znf_CW"/>
</dbReference>
<evidence type="ECO:0000256" key="4">
    <source>
        <dbReference type="PROSITE-ProRule" id="PRU00146"/>
    </source>
</evidence>
<reference evidence="9" key="1">
    <citation type="journal article" date="2020" name="Nat. Commun.">
        <title>Genome assembly of wild tea tree DASZ reveals pedigree and selection history of tea varieties.</title>
        <authorList>
            <person name="Zhang W."/>
            <person name="Zhang Y."/>
            <person name="Qiu H."/>
            <person name="Guo Y."/>
            <person name="Wan H."/>
            <person name="Zhang X."/>
            <person name="Scossa F."/>
            <person name="Alseekh S."/>
            <person name="Zhang Q."/>
            <person name="Wang P."/>
            <person name="Xu L."/>
            <person name="Schmidt M.H."/>
            <person name="Jia X."/>
            <person name="Li D."/>
            <person name="Zhu A."/>
            <person name="Guo F."/>
            <person name="Chen W."/>
            <person name="Ni D."/>
            <person name="Usadel B."/>
            <person name="Fernie A.R."/>
            <person name="Wen W."/>
        </authorList>
    </citation>
    <scope>NUCLEOTIDE SEQUENCE [LARGE SCALE GENOMIC DNA]</scope>
    <source>
        <strain evidence="9">cv. G240</strain>
    </source>
</reference>
<dbReference type="EMBL" id="JACBKZ010000002">
    <property type="protein sequence ID" value="KAF5956538.1"/>
    <property type="molecule type" value="Genomic_DNA"/>
</dbReference>
<name>A0A7J7HX87_CAMSI</name>
<evidence type="ECO:0000259" key="7">
    <source>
        <dbReference type="PROSITE" id="PS51050"/>
    </source>
</evidence>
<dbReference type="Proteomes" id="UP000593564">
    <property type="component" value="Unassembled WGS sequence"/>
</dbReference>
<dbReference type="FunFam" id="3.30.40.100:FF:000005">
    <property type="entry name" value="uncharacterized protein LOC106759733 isoform X4"/>
    <property type="match status" value="1"/>
</dbReference>
<dbReference type="InterPro" id="IPR013083">
    <property type="entry name" value="Znf_RING/FYVE/PHD"/>
</dbReference>
<feature type="domain" description="CW-type" evidence="7">
    <location>
        <begin position="696"/>
        <end position="760"/>
    </location>
</feature>
<dbReference type="GO" id="GO:0008270">
    <property type="term" value="F:zinc ion binding"/>
    <property type="evidence" value="ECO:0007669"/>
    <property type="project" value="UniProtKB-KW"/>
</dbReference>
<accession>A0A7J7HX87</accession>
<sequence>MSRSQIPEDKKETHKIRLKLARIEKYATAEEDMPGTKASEQEKRNGSPMSVSCRNKSFVAIIPEKIKTEFVVIDTPSPYNIILGRPWLHTMGAVPSTLHQLLRFPTEHGIEEVRGDQLQAENCSMAAMKSTCSIREPEKTEIENEDIEVLDDVGKEPAEKNEEALNKILVHEGDEEPEEEEIELEACLRANIEVFAWTPYEMPGIDPEVTCHKLNVDRSAKPIIQRARGPTLMHAEAVEEEVDRLLELREIREGQAPIGTRIVLAIKERHPHGSKVKMLIQSSHSGSIEAALSFVSDHGKENWVPGAETWLKYPNSDPQDGCEEVVPAMEAKRNIDGSCSLNFANSCSQLSTVSTISESSTPAFVYRRRKLRRNSVAEASAKLSDSCLSISSEAPSVAAKEGLIVSVVDLESEAVRAPVMPPAECNRKALVLNSESINGSLVGEEPGSKEAPKNDIHRALDFCCVNDCSSSSKSNVELGSVTLRTEVDDSGECSSSSALGVEGFQDDLSEKDICFSILKSHGLLDRVWPIWICTSDEVPGRSTDSSYMRACKVCDQSEITLKMLICDQCEEAFHVSCCNPLIKKIPVDEWFCHSCLKKKHKILKETTASKALNISSERSNCRNAKFKGELSPIASMLKESEPYTTRVRIGHDFQAEVPDWSGPSVDDIDTVAEPSEIDPSECISLHGWNSCKPSRLSSIGNWLQCQEVIEGIGEGVDGNICGKWRRAPLFEVQTDNWECFRAVLWDPAHADCAVPQELDTDQVLKHLKYIEMQQCSITISANKI</sequence>
<dbReference type="SMART" id="SM00249">
    <property type="entry name" value="PHD"/>
    <property type="match status" value="1"/>
</dbReference>
<dbReference type="PANTHER" id="PTHR33240">
    <property type="entry name" value="OS08G0508500 PROTEIN"/>
    <property type="match status" value="1"/>
</dbReference>
<dbReference type="PROSITE" id="PS01359">
    <property type="entry name" value="ZF_PHD_1"/>
    <property type="match status" value="1"/>
</dbReference>
<dbReference type="InterPro" id="IPR011011">
    <property type="entry name" value="Znf_FYVE_PHD"/>
</dbReference>
<evidence type="ECO:0000256" key="3">
    <source>
        <dbReference type="ARBA" id="ARBA00022833"/>
    </source>
</evidence>
<feature type="region of interest" description="Disordered" evidence="5">
    <location>
        <begin position="28"/>
        <end position="50"/>
    </location>
</feature>
<proteinExistence type="predicted"/>
<comment type="caution">
    <text evidence="8">The sequence shown here is derived from an EMBL/GenBank/DDBJ whole genome shotgun (WGS) entry which is preliminary data.</text>
</comment>
<keyword evidence="1" id="KW-0479">Metal-binding</keyword>
<evidence type="ECO:0000313" key="8">
    <source>
        <dbReference type="EMBL" id="KAF5956538.1"/>
    </source>
</evidence>
<dbReference type="AlphaFoldDB" id="A0A7J7HX87"/>
<evidence type="ECO:0000256" key="5">
    <source>
        <dbReference type="SAM" id="MobiDB-lite"/>
    </source>
</evidence>
<reference evidence="8 9" key="2">
    <citation type="submission" date="2020-07" db="EMBL/GenBank/DDBJ databases">
        <title>Genome assembly of wild tea tree DASZ reveals pedigree and selection history of tea varieties.</title>
        <authorList>
            <person name="Zhang W."/>
        </authorList>
    </citation>
    <scope>NUCLEOTIDE SEQUENCE [LARGE SCALE GENOMIC DNA]</scope>
    <source>
        <strain evidence="9">cv. G240</strain>
        <tissue evidence="8">Leaf</tissue>
    </source>
</reference>
<dbReference type="SUPFAM" id="SSF57903">
    <property type="entry name" value="FYVE/PHD zinc finger"/>
    <property type="match status" value="1"/>
</dbReference>
<dbReference type="InterPro" id="IPR019787">
    <property type="entry name" value="Znf_PHD-finger"/>
</dbReference>
<dbReference type="Gene3D" id="3.30.40.10">
    <property type="entry name" value="Zinc/RING finger domain, C3HC4 (zinc finger)"/>
    <property type="match status" value="1"/>
</dbReference>
<dbReference type="InterPro" id="IPR019786">
    <property type="entry name" value="Zinc_finger_PHD-type_CS"/>
</dbReference>
<keyword evidence="2 4" id="KW-0863">Zinc-finger</keyword>
<gene>
    <name evidence="8" type="ORF">HYC85_003763</name>
</gene>
<keyword evidence="3" id="KW-0862">Zinc</keyword>
<dbReference type="Gene3D" id="3.30.40.100">
    <property type="match status" value="1"/>
</dbReference>